<dbReference type="InParanoid" id="A0A2T3BES6"/>
<dbReference type="AlphaFoldDB" id="A0A2T3BES6"/>
<dbReference type="GeneID" id="36574255"/>
<evidence type="ECO:0000313" key="4">
    <source>
        <dbReference type="Proteomes" id="UP000241818"/>
    </source>
</evidence>
<sequence>MAHSDDNVHLTGSQWGIPQPQPQPSTSLPSGQYGGASNPEIFGNQSPGQPLGQGLQATGLRDDEGIWRSNERTGQAGLDPESRRLIANEEVPSLKEQEEQRRIDSRNIEIQVWRSHAGQSDENLGQSSNTRRIDPEEGNHLPPLDDAASIHENRFIDGQVYFNDKNTTLTEDDKLLMSQPRHWNDAPSLPYSTTAALQPPTSNEAISKWRANADALSMSSRVATWGTRRRSEPSLADMESIADGSFLKKLSIKPKETERPGSNSIFDQGLDRIANMVRNRSGSTIHKRGRSAQNIGEAQYNSPGNLAAVPPPRSPKFGRRSTPSINTAVARMAGPLAAVGTTHVHSGSVSATQASPKSPTPFGFARSMINRARSRSELSQQERPAQSGIVGLLRGQGGPPVANISSPPMEAEAKQQQGEPLDQDEDDDEDDEQADEGDVKIELNQESEPIVPNYDGFKAHIRRLNPDMDSTCNWLVSRIARQQEVRYKNLLELRVKHAQAVTAHTCLAGPFCVAHGGNVTLLNAQGNPRESEFSTAGAEFSDDSNPGEGALTEEIFPPGIPMPPARNLPAEFECQLCFKAKKFQKPSDWTKHVHEDVQPFTCTYEKCKEPKSFKRKADWVRHENERHRHLEWWTCEYEDCRRTCYRKDNFLQHLVREHKFPEPKQKTKAAIQQARSTERAWIMLERCRHESSMKPQDDPCKFCNKTFNTWKKLTVHLAKHMERISLPVLRLVEARNVGADTIISPVEQTLTPVTPTPVNRSNMESTTPFPMDDVSPHTLMVPRFPSAYNQSAYLSATASPATYGMHTPIPQQPAYDPIPMYPGVFGDETRAFDSLDLHGYGDVNQAGRGAPMGTGFPRTPARQYGGFDSDFSRSLSEQGYNTHRSPAYPMAQNYAAGSPTITPDYQTPNSLGITLPGYGFGSAPMNYSQGPQYVPMSRAQGSVSSYGRSPRNYPQNMPYYGPSS</sequence>
<dbReference type="InterPro" id="IPR013087">
    <property type="entry name" value="Znf_C2H2_type"/>
</dbReference>
<gene>
    <name evidence="3" type="ORF">M430DRAFT_32451</name>
</gene>
<name>A0A2T3BES6_AMORE</name>
<proteinExistence type="predicted"/>
<feature type="compositionally biased region" description="Basic and acidic residues" evidence="1">
    <location>
        <begin position="80"/>
        <end position="102"/>
    </location>
</feature>
<feature type="compositionally biased region" description="Polar residues" evidence="1">
    <location>
        <begin position="117"/>
        <end position="130"/>
    </location>
</feature>
<evidence type="ECO:0000259" key="2">
    <source>
        <dbReference type="PROSITE" id="PS00028"/>
    </source>
</evidence>
<feature type="region of interest" description="Disordered" evidence="1">
    <location>
        <begin position="528"/>
        <end position="547"/>
    </location>
</feature>
<accession>A0A2T3BES6</accession>
<dbReference type="OrthoDB" id="5315052at2759"/>
<dbReference type="PROSITE" id="PS00028">
    <property type="entry name" value="ZINC_FINGER_C2H2_1"/>
    <property type="match status" value="2"/>
</dbReference>
<feature type="compositionally biased region" description="Low complexity" evidence="1">
    <location>
        <begin position="47"/>
        <end position="56"/>
    </location>
</feature>
<feature type="domain" description="C2H2-type" evidence="2">
    <location>
        <begin position="700"/>
        <end position="720"/>
    </location>
</feature>
<feature type="region of interest" description="Disordered" evidence="1">
    <location>
        <begin position="936"/>
        <end position="964"/>
    </location>
</feature>
<feature type="domain" description="C2H2-type" evidence="2">
    <location>
        <begin position="635"/>
        <end position="658"/>
    </location>
</feature>
<dbReference type="STRING" id="857342.A0A2T3BES6"/>
<feature type="region of interest" description="Disordered" evidence="1">
    <location>
        <begin position="114"/>
        <end position="146"/>
    </location>
</feature>
<feature type="compositionally biased region" description="Polar residues" evidence="1">
    <location>
        <begin position="939"/>
        <end position="955"/>
    </location>
</feature>
<feature type="region of interest" description="Disordered" evidence="1">
    <location>
        <begin position="390"/>
        <end position="436"/>
    </location>
</feature>
<dbReference type="PANTHER" id="PTHR35391">
    <property type="entry name" value="C2H2-TYPE DOMAIN-CONTAINING PROTEIN-RELATED"/>
    <property type="match status" value="1"/>
</dbReference>
<dbReference type="EMBL" id="KZ679006">
    <property type="protein sequence ID" value="PSS27882.1"/>
    <property type="molecule type" value="Genomic_DNA"/>
</dbReference>
<protein>
    <recommendedName>
        <fullName evidence="2">C2H2-type domain-containing protein</fullName>
    </recommendedName>
</protein>
<feature type="region of interest" description="Disordered" evidence="1">
    <location>
        <begin position="298"/>
        <end position="319"/>
    </location>
</feature>
<dbReference type="InterPro" id="IPR058925">
    <property type="entry name" value="zf-C2H2_AcuF"/>
</dbReference>
<keyword evidence="4" id="KW-1185">Reference proteome</keyword>
<organism evidence="3 4">
    <name type="scientific">Amorphotheca resinae ATCC 22711</name>
    <dbReference type="NCBI Taxonomy" id="857342"/>
    <lineage>
        <taxon>Eukaryota</taxon>
        <taxon>Fungi</taxon>
        <taxon>Dikarya</taxon>
        <taxon>Ascomycota</taxon>
        <taxon>Pezizomycotina</taxon>
        <taxon>Leotiomycetes</taxon>
        <taxon>Helotiales</taxon>
        <taxon>Amorphothecaceae</taxon>
        <taxon>Amorphotheca</taxon>
    </lineage>
</organism>
<feature type="compositionally biased region" description="Basic and acidic residues" evidence="1">
    <location>
        <begin position="60"/>
        <end position="71"/>
    </location>
</feature>
<feature type="region of interest" description="Disordered" evidence="1">
    <location>
        <begin position="1"/>
        <end position="102"/>
    </location>
</feature>
<dbReference type="Pfam" id="PF26082">
    <property type="entry name" value="zf-C2H2_AcuF"/>
    <property type="match status" value="1"/>
</dbReference>
<dbReference type="SMART" id="SM00355">
    <property type="entry name" value="ZnF_C2H2"/>
    <property type="match status" value="3"/>
</dbReference>
<reference evidence="3 4" key="1">
    <citation type="journal article" date="2018" name="New Phytol.">
        <title>Comparative genomics and transcriptomics depict ericoid mycorrhizal fungi as versatile saprotrophs and plant mutualists.</title>
        <authorList>
            <person name="Martino E."/>
            <person name="Morin E."/>
            <person name="Grelet G.A."/>
            <person name="Kuo A."/>
            <person name="Kohler A."/>
            <person name="Daghino S."/>
            <person name="Barry K.W."/>
            <person name="Cichocki N."/>
            <person name="Clum A."/>
            <person name="Dockter R.B."/>
            <person name="Hainaut M."/>
            <person name="Kuo R.C."/>
            <person name="LaButti K."/>
            <person name="Lindahl B.D."/>
            <person name="Lindquist E.A."/>
            <person name="Lipzen A."/>
            <person name="Khouja H.R."/>
            <person name="Magnuson J."/>
            <person name="Murat C."/>
            <person name="Ohm R.A."/>
            <person name="Singer S.W."/>
            <person name="Spatafora J.W."/>
            <person name="Wang M."/>
            <person name="Veneault-Fourrey C."/>
            <person name="Henrissat B."/>
            <person name="Grigoriev I.V."/>
            <person name="Martin F.M."/>
            <person name="Perotto S."/>
        </authorList>
    </citation>
    <scope>NUCLEOTIDE SEQUENCE [LARGE SCALE GENOMIC DNA]</scope>
    <source>
        <strain evidence="3 4">ATCC 22711</strain>
    </source>
</reference>
<feature type="compositionally biased region" description="Polar residues" evidence="1">
    <location>
        <begin position="753"/>
        <end position="768"/>
    </location>
</feature>
<evidence type="ECO:0000256" key="1">
    <source>
        <dbReference type="SAM" id="MobiDB-lite"/>
    </source>
</evidence>
<dbReference type="Proteomes" id="UP000241818">
    <property type="component" value="Unassembled WGS sequence"/>
</dbReference>
<feature type="compositionally biased region" description="Acidic residues" evidence="1">
    <location>
        <begin position="421"/>
        <end position="436"/>
    </location>
</feature>
<dbReference type="RefSeq" id="XP_024725407.1">
    <property type="nucleotide sequence ID" value="XM_024866174.1"/>
</dbReference>
<evidence type="ECO:0000313" key="3">
    <source>
        <dbReference type="EMBL" id="PSS27882.1"/>
    </source>
</evidence>
<dbReference type="PANTHER" id="PTHR35391:SF3">
    <property type="entry name" value="FINGER DOMAIN PROTEIN, PUTATIVE (AFU_ORTHOLOGUE AFUA_8G04300)-RELATED"/>
    <property type="match status" value="1"/>
</dbReference>
<feature type="region of interest" description="Disordered" evidence="1">
    <location>
        <begin position="753"/>
        <end position="774"/>
    </location>
</feature>